<dbReference type="AlphaFoldDB" id="A0A3B0A9S1"/>
<keyword evidence="3" id="KW-1185">Reference proteome</keyword>
<comment type="caution">
    <text evidence="2">The sequence shown here is derived from an EMBL/GenBank/DDBJ whole genome shotgun (WGS) entry which is preliminary data.</text>
</comment>
<feature type="region of interest" description="Disordered" evidence="1">
    <location>
        <begin position="58"/>
        <end position="78"/>
    </location>
</feature>
<proteinExistence type="predicted"/>
<dbReference type="Proteomes" id="UP000279968">
    <property type="component" value="Unassembled WGS sequence"/>
</dbReference>
<dbReference type="OrthoDB" id="4804006at2"/>
<dbReference type="EMBL" id="RBAN01000002">
    <property type="protein sequence ID" value="RKN55936.1"/>
    <property type="molecule type" value="Genomic_DNA"/>
</dbReference>
<reference evidence="2 3" key="1">
    <citation type="journal article" date="2015" name="Int. J. Syst. Evol. Microbiol.">
        <title>Micromonospora costi sp. nov., isolated from a leaf of Costus speciosus.</title>
        <authorList>
            <person name="Thawai C."/>
        </authorList>
    </citation>
    <scope>NUCLEOTIDE SEQUENCE [LARGE SCALE GENOMIC DNA]</scope>
    <source>
        <strain evidence="2 3">CS1-12</strain>
    </source>
</reference>
<feature type="compositionally biased region" description="Basic and acidic residues" evidence="1">
    <location>
        <begin position="62"/>
        <end position="78"/>
    </location>
</feature>
<gene>
    <name evidence="2" type="ORF">D7193_15230</name>
</gene>
<accession>A0A3B0A9S1</accession>
<name>A0A3B0A9S1_9ACTN</name>
<evidence type="ECO:0000256" key="1">
    <source>
        <dbReference type="SAM" id="MobiDB-lite"/>
    </source>
</evidence>
<sequence>MSRVEITTAGHSIVVDADGPLDQVAGKALYLWERTRDPRIDRVYGAVGFSMERSDPAYVGRPDVDLHHPDPQRGRDGP</sequence>
<evidence type="ECO:0000313" key="2">
    <source>
        <dbReference type="EMBL" id="RKN55936.1"/>
    </source>
</evidence>
<evidence type="ECO:0000313" key="3">
    <source>
        <dbReference type="Proteomes" id="UP000279968"/>
    </source>
</evidence>
<organism evidence="2 3">
    <name type="scientific">Micromonospora costi</name>
    <dbReference type="NCBI Taxonomy" id="1530042"/>
    <lineage>
        <taxon>Bacteria</taxon>
        <taxon>Bacillati</taxon>
        <taxon>Actinomycetota</taxon>
        <taxon>Actinomycetes</taxon>
        <taxon>Micromonosporales</taxon>
        <taxon>Micromonosporaceae</taxon>
        <taxon>Micromonospora</taxon>
    </lineage>
</organism>
<dbReference type="RefSeq" id="WP_120780119.1">
    <property type="nucleotide sequence ID" value="NZ_JBHLUP010000002.1"/>
</dbReference>
<protein>
    <submittedName>
        <fullName evidence="2">Uncharacterized protein</fullName>
    </submittedName>
</protein>